<dbReference type="AlphaFoldDB" id="A0A540VLQ7"/>
<evidence type="ECO:0000259" key="3">
    <source>
        <dbReference type="PROSITE" id="PS50043"/>
    </source>
</evidence>
<dbReference type="CDD" id="cd06170">
    <property type="entry name" value="LuxR_C_like"/>
    <property type="match status" value="1"/>
</dbReference>
<evidence type="ECO:0000313" key="4">
    <source>
        <dbReference type="EMBL" id="TQE97636.1"/>
    </source>
</evidence>
<evidence type="ECO:0000256" key="1">
    <source>
        <dbReference type="SAM" id="MobiDB-lite"/>
    </source>
</evidence>
<dbReference type="GO" id="GO:0003677">
    <property type="term" value="F:DNA binding"/>
    <property type="evidence" value="ECO:0007669"/>
    <property type="project" value="InterPro"/>
</dbReference>
<dbReference type="Pfam" id="PF01344">
    <property type="entry name" value="Kelch_1"/>
    <property type="match status" value="2"/>
</dbReference>
<evidence type="ECO:0000313" key="5">
    <source>
        <dbReference type="Proteomes" id="UP000317371"/>
    </source>
</evidence>
<dbReference type="EMBL" id="VIGC01000002">
    <property type="protein sequence ID" value="TQE97636.1"/>
    <property type="molecule type" value="Genomic_DNA"/>
</dbReference>
<dbReference type="SUPFAM" id="SSF50965">
    <property type="entry name" value="Galactose oxidase, central domain"/>
    <property type="match status" value="1"/>
</dbReference>
<dbReference type="PANTHER" id="PTHR46375">
    <property type="entry name" value="KELCH REPEAT AND BTB DOMAIN-CONTAINING PROTEIN 13-RELATED"/>
    <property type="match status" value="1"/>
</dbReference>
<dbReference type="OrthoDB" id="1806906at2"/>
<keyword evidence="2" id="KW-0472">Membrane</keyword>
<organism evidence="4 5">
    <name type="scientific">Litorilinea aerophila</name>
    <dbReference type="NCBI Taxonomy" id="1204385"/>
    <lineage>
        <taxon>Bacteria</taxon>
        <taxon>Bacillati</taxon>
        <taxon>Chloroflexota</taxon>
        <taxon>Caldilineae</taxon>
        <taxon>Caldilineales</taxon>
        <taxon>Caldilineaceae</taxon>
        <taxon>Litorilinea</taxon>
    </lineage>
</organism>
<evidence type="ECO:0000256" key="2">
    <source>
        <dbReference type="SAM" id="Phobius"/>
    </source>
</evidence>
<dbReference type="PANTHER" id="PTHR46375:SF3">
    <property type="entry name" value="KELCH REPEAT AND BTB DOMAIN-CONTAINING PROTEIN 13"/>
    <property type="match status" value="1"/>
</dbReference>
<keyword evidence="5" id="KW-1185">Reference proteome</keyword>
<dbReference type="SUPFAM" id="SSF46894">
    <property type="entry name" value="C-terminal effector domain of the bipartite response regulators"/>
    <property type="match status" value="1"/>
</dbReference>
<dbReference type="SMART" id="SM00421">
    <property type="entry name" value="HTH_LUXR"/>
    <property type="match status" value="1"/>
</dbReference>
<proteinExistence type="predicted"/>
<feature type="transmembrane region" description="Helical" evidence="2">
    <location>
        <begin position="191"/>
        <end position="210"/>
    </location>
</feature>
<dbReference type="Gene3D" id="1.10.10.10">
    <property type="entry name" value="Winged helix-like DNA-binding domain superfamily/Winged helix DNA-binding domain"/>
    <property type="match status" value="1"/>
</dbReference>
<dbReference type="InterPro" id="IPR000792">
    <property type="entry name" value="Tscrpt_reg_LuxR_C"/>
</dbReference>
<dbReference type="InterPro" id="IPR006652">
    <property type="entry name" value="Kelch_1"/>
</dbReference>
<dbReference type="Pfam" id="PF00196">
    <property type="entry name" value="GerE"/>
    <property type="match status" value="1"/>
</dbReference>
<dbReference type="InterPro" id="IPR036388">
    <property type="entry name" value="WH-like_DNA-bd_sf"/>
</dbReference>
<dbReference type="Gene3D" id="2.120.10.80">
    <property type="entry name" value="Kelch-type beta propeller"/>
    <property type="match status" value="2"/>
</dbReference>
<dbReference type="Proteomes" id="UP000317371">
    <property type="component" value="Unassembled WGS sequence"/>
</dbReference>
<dbReference type="InterPro" id="IPR052392">
    <property type="entry name" value="Kelch-BTB_domain-containing"/>
</dbReference>
<dbReference type="InParanoid" id="A0A540VLQ7"/>
<feature type="domain" description="HTH luxR-type" evidence="3">
    <location>
        <begin position="87"/>
        <end position="152"/>
    </location>
</feature>
<dbReference type="Pfam" id="PF24681">
    <property type="entry name" value="Kelch_KLHDC2_KLHL20_DRC7"/>
    <property type="match status" value="1"/>
</dbReference>
<protein>
    <recommendedName>
        <fullName evidence="3">HTH luxR-type domain-containing protein</fullName>
    </recommendedName>
</protein>
<dbReference type="InterPro" id="IPR015915">
    <property type="entry name" value="Kelch-typ_b-propeller"/>
</dbReference>
<keyword evidence="2" id="KW-1133">Transmembrane helix</keyword>
<feature type="compositionally biased region" description="Basic and acidic residues" evidence="1">
    <location>
        <begin position="72"/>
        <end position="83"/>
    </location>
</feature>
<feature type="region of interest" description="Disordered" evidence="1">
    <location>
        <begin position="72"/>
        <end position="92"/>
    </location>
</feature>
<dbReference type="SMART" id="SM00612">
    <property type="entry name" value="Kelch"/>
    <property type="match status" value="5"/>
</dbReference>
<sequence length="543" mass="59234">MVFTPDCSRKSRQKFADGFHQRECAQRVSGISAVVFTPDYSSPRPRCAVWLERRTAGRQQWIDSSGQTMVVEKRAESGHDESNMKGAPPLENPLSEREMEVSRLLVTGATNAEIARELFISPHTVKVHLRNVFEKLQVSSRTEATMVLLQRGWLTVPGIEVPAPPQPAEEAVPEPEPLPHLPARPAAWQQLYLALVAAFCLFFLIAPNWLNQVQAPVSLLSDAGQTPLGPPALTLLPRWEMRTPLAQARSRMASALMGDSLYVVGGEGVGGETLPSLDAYDLRINEWQSLAPLPEPRANLAAAALDGILYVAGGSYHRAGDDAGIVLSDELLAYHVADDRWTPVGTLPGPLAGAALLAHRESLYLLGGWDGTAMHDEIWRYRPSTASASGAPLPWELVGRLPEASAFFGATVVGDEIYVVGGYNGQHELDQAWVYQITTGEWRQLASLATPRSGLSVVYDGLAVLALGGGGWTRRVDTHERYDPYTGQWSNFPSPVPGEWRYLAAASRDGVIHLVGGWSGDYLDAHLVFQSSFRALLPVINND</sequence>
<gene>
    <name evidence="4" type="ORF">FKZ61_01835</name>
</gene>
<dbReference type="InterPro" id="IPR016032">
    <property type="entry name" value="Sig_transdc_resp-reg_C-effctor"/>
</dbReference>
<dbReference type="PROSITE" id="PS50043">
    <property type="entry name" value="HTH_LUXR_2"/>
    <property type="match status" value="1"/>
</dbReference>
<accession>A0A540VLQ7</accession>
<reference evidence="4 5" key="1">
    <citation type="submission" date="2019-06" db="EMBL/GenBank/DDBJ databases">
        <title>Genome sequence of Litorilinea aerophila BAA-2444.</title>
        <authorList>
            <person name="Maclea K.S."/>
            <person name="Maurais E.G."/>
            <person name="Iannazzi L.C."/>
        </authorList>
    </citation>
    <scope>NUCLEOTIDE SEQUENCE [LARGE SCALE GENOMIC DNA]</scope>
    <source>
        <strain evidence="4 5">ATCC BAA-2444</strain>
    </source>
</reference>
<dbReference type="GO" id="GO:0006355">
    <property type="term" value="P:regulation of DNA-templated transcription"/>
    <property type="evidence" value="ECO:0007669"/>
    <property type="project" value="InterPro"/>
</dbReference>
<dbReference type="PROSITE" id="PS00622">
    <property type="entry name" value="HTH_LUXR_1"/>
    <property type="match status" value="1"/>
</dbReference>
<comment type="caution">
    <text evidence="4">The sequence shown here is derived from an EMBL/GenBank/DDBJ whole genome shotgun (WGS) entry which is preliminary data.</text>
</comment>
<dbReference type="InterPro" id="IPR011043">
    <property type="entry name" value="Gal_Oxase/kelch_b-propeller"/>
</dbReference>
<keyword evidence="2" id="KW-0812">Transmembrane</keyword>
<name>A0A540VLQ7_9CHLR</name>
<dbReference type="PRINTS" id="PR00038">
    <property type="entry name" value="HTHLUXR"/>
</dbReference>